<dbReference type="SUPFAM" id="SSF47616">
    <property type="entry name" value="GST C-terminal domain-like"/>
    <property type="match status" value="1"/>
</dbReference>
<dbReference type="Proteomes" id="UP000268033">
    <property type="component" value="Unassembled WGS sequence"/>
</dbReference>
<dbReference type="PANTHER" id="PTHR44051:SF8">
    <property type="entry name" value="GLUTATHIONE S-TRANSFERASE GSTA"/>
    <property type="match status" value="1"/>
</dbReference>
<dbReference type="STRING" id="584787.GCA_001247655_00708"/>
<name>A0A3N1PI30_9GAMM</name>
<dbReference type="InterPro" id="IPR004046">
    <property type="entry name" value="GST_C"/>
</dbReference>
<dbReference type="InterPro" id="IPR010987">
    <property type="entry name" value="Glutathione-S-Trfase_C-like"/>
</dbReference>
<dbReference type="SUPFAM" id="SSF52833">
    <property type="entry name" value="Thioredoxin-like"/>
    <property type="match status" value="1"/>
</dbReference>
<dbReference type="CDD" id="cd03057">
    <property type="entry name" value="GST_N_Beta"/>
    <property type="match status" value="1"/>
</dbReference>
<dbReference type="PANTHER" id="PTHR44051">
    <property type="entry name" value="GLUTATHIONE S-TRANSFERASE-RELATED"/>
    <property type="match status" value="1"/>
</dbReference>
<dbReference type="SFLD" id="SFLDS00019">
    <property type="entry name" value="Glutathione_Transferase_(cytos"/>
    <property type="match status" value="1"/>
</dbReference>
<dbReference type="Gene3D" id="1.20.1050.10">
    <property type="match status" value="1"/>
</dbReference>
<dbReference type="NCBIfam" id="NF007831">
    <property type="entry name" value="PRK10542.1"/>
    <property type="match status" value="1"/>
</dbReference>
<organism evidence="3 4">
    <name type="scientific">Gallaecimonas pentaromativorans</name>
    <dbReference type="NCBI Taxonomy" id="584787"/>
    <lineage>
        <taxon>Bacteria</taxon>
        <taxon>Pseudomonadati</taxon>
        <taxon>Pseudomonadota</taxon>
        <taxon>Gammaproteobacteria</taxon>
        <taxon>Enterobacterales</taxon>
        <taxon>Gallaecimonadaceae</taxon>
        <taxon>Gallaecimonas</taxon>
    </lineage>
</organism>
<dbReference type="CDD" id="cd03188">
    <property type="entry name" value="GST_C_Beta"/>
    <property type="match status" value="1"/>
</dbReference>
<dbReference type="InterPro" id="IPR036282">
    <property type="entry name" value="Glutathione-S-Trfase_C_sf"/>
</dbReference>
<reference evidence="3 4" key="1">
    <citation type="submission" date="2018-11" db="EMBL/GenBank/DDBJ databases">
        <title>Genomic Encyclopedia of Type Strains, Phase IV (KMG-IV): sequencing the most valuable type-strain genomes for metagenomic binning, comparative biology and taxonomic classification.</title>
        <authorList>
            <person name="Goeker M."/>
        </authorList>
    </citation>
    <scope>NUCLEOTIDE SEQUENCE [LARGE SCALE GENOMIC DNA]</scope>
    <source>
        <strain evidence="3 4">DSM 21945</strain>
    </source>
</reference>
<dbReference type="InterPro" id="IPR004045">
    <property type="entry name" value="Glutathione_S-Trfase_N"/>
</dbReference>
<keyword evidence="4" id="KW-1185">Reference proteome</keyword>
<accession>A0A3N1PI30</accession>
<dbReference type="RefSeq" id="WP_123421972.1">
    <property type="nucleotide sequence ID" value="NZ_RJUL01000007.1"/>
</dbReference>
<dbReference type="AlphaFoldDB" id="A0A3N1PI30"/>
<evidence type="ECO:0000259" key="1">
    <source>
        <dbReference type="PROSITE" id="PS50404"/>
    </source>
</evidence>
<evidence type="ECO:0000259" key="2">
    <source>
        <dbReference type="PROSITE" id="PS50405"/>
    </source>
</evidence>
<dbReference type="Pfam" id="PF13409">
    <property type="entry name" value="GST_N_2"/>
    <property type="match status" value="1"/>
</dbReference>
<gene>
    <name evidence="3" type="ORF">EDC28_10797</name>
</gene>
<dbReference type="GO" id="GO:0016740">
    <property type="term" value="F:transferase activity"/>
    <property type="evidence" value="ECO:0007669"/>
    <property type="project" value="UniProtKB-KW"/>
</dbReference>
<evidence type="ECO:0000313" key="3">
    <source>
        <dbReference type="EMBL" id="ROQ24216.1"/>
    </source>
</evidence>
<dbReference type="InterPro" id="IPR036249">
    <property type="entry name" value="Thioredoxin-like_sf"/>
</dbReference>
<dbReference type="Pfam" id="PF00043">
    <property type="entry name" value="GST_C"/>
    <property type="match status" value="1"/>
</dbReference>
<dbReference type="SFLD" id="SFLDG00358">
    <property type="entry name" value="Main_(cytGST)"/>
    <property type="match status" value="1"/>
</dbReference>
<dbReference type="PROSITE" id="PS50404">
    <property type="entry name" value="GST_NTER"/>
    <property type="match status" value="1"/>
</dbReference>
<dbReference type="InterPro" id="IPR040079">
    <property type="entry name" value="Glutathione_S-Trfase"/>
</dbReference>
<feature type="domain" description="GST C-terminal" evidence="2">
    <location>
        <begin position="86"/>
        <end position="200"/>
    </location>
</feature>
<dbReference type="EMBL" id="RJUL01000007">
    <property type="protein sequence ID" value="ROQ24216.1"/>
    <property type="molecule type" value="Genomic_DNA"/>
</dbReference>
<keyword evidence="3" id="KW-0808">Transferase</keyword>
<dbReference type="PROSITE" id="PS50405">
    <property type="entry name" value="GST_CTER"/>
    <property type="match status" value="1"/>
</dbReference>
<protein>
    <submittedName>
        <fullName evidence="3">Glutathione S-transferase</fullName>
    </submittedName>
</protein>
<sequence length="200" mass="22043">MKLYYKPGTCALAPHIVLEELELDHSLVKVDLKDKTTETGDDFLAINGKGYVPALEMDNGHILTEGVVISQYLADLDPEAALIPASGEARYQLLSMMSFISTELHKPMGSMFNPAQTGDWKEATKALLTRRLDWLSKTLADKSFIAGPGFTVADAYLFTVLSWAQVVNFSLDPWPTLQAYLGRIAERPAVQRALKAEGLI</sequence>
<dbReference type="SFLD" id="SFLDG01150">
    <property type="entry name" value="Main.1:_Beta-like"/>
    <property type="match status" value="1"/>
</dbReference>
<evidence type="ECO:0000313" key="4">
    <source>
        <dbReference type="Proteomes" id="UP000268033"/>
    </source>
</evidence>
<comment type="caution">
    <text evidence="3">The sequence shown here is derived from an EMBL/GenBank/DDBJ whole genome shotgun (WGS) entry which is preliminary data.</text>
</comment>
<proteinExistence type="predicted"/>
<feature type="domain" description="GST N-terminal" evidence="1">
    <location>
        <begin position="1"/>
        <end position="81"/>
    </location>
</feature>
<dbReference type="Gene3D" id="3.40.30.10">
    <property type="entry name" value="Glutaredoxin"/>
    <property type="match status" value="1"/>
</dbReference>